<gene>
    <name evidence="3" type="ORF">PECAL_2P12700</name>
</gene>
<feature type="domain" description="Conserved oligomeric Golgi complex subunit 4 N-terminal" evidence="2">
    <location>
        <begin position="13"/>
        <end position="97"/>
    </location>
</feature>
<dbReference type="InterPro" id="IPR048682">
    <property type="entry name" value="COG4"/>
</dbReference>
<dbReference type="OrthoDB" id="47059at2759"/>
<sequence>MAATTAEKIAFHAANVARTAPRLEALCGRSEDAARRAGALAERIRRADDRRARLAQAIQAATDVLSLRDCAAGVDAAVATDDLETAAAHVAKFRLIEGAARAGGPALEGELEAMRRCTARVEGVVRDRFREACVARDGDAVRRWLPLLKELNLADEAATEAFLDHFREDLRQAVSKVLQDAESPPLVTLRTAINAVAGVVSSTLAQAHGALEAHRGGPRALLLAHDACETASLTCVARFAADSRIASCAAEALRDDRWPTEGPAAMALDALDGLLEDAATALRHLETWRRFAAHQARSVLREDVFGAETRLNAAAAELGEWYAVLECRLCLAALRAAETLDTSADVVASLVRDDVDVFGDAAAAATVAHGSSADDAFWAARRSAARALSSGHAAAADNVVAFVCDRLARETLHGLATRCFDGLAGAGALIKAHEGFGGALAGGTADETLKAVGAGLQQHGEALAAGTAQVLANISEATGLELEEGVVDPGLARRAAAERDRTLRTKLVEAQVALNGLDAACEAHLGRLRLHLEDEVGASYGSDRGDPAVAKLLEAVAALGRRGSAGEAFGDALEKARAALASTALAQPIARSIAGRGDVGARARFALGDTDAVAPHRWACAEALYEALGRVDDFGAAARRAADACAPRATAHLAPRNLVDAARRTAAAAGDALLEELRDRARVKKATPLGALQLDRDVRALRAALAAGLGGGVEVAAAVREGLGLAQHVATLLGLDDRGEASDVVSRYVAPDELPEVLALRRWPGEPEEVAPPPPPPEEDAELALMMP</sequence>
<dbReference type="InterPro" id="IPR048680">
    <property type="entry name" value="COG4_N"/>
</dbReference>
<accession>A0A8J2WTZ7</accession>
<dbReference type="AlphaFoldDB" id="A0A8J2WTZ7"/>
<comment type="caution">
    <text evidence="3">The sequence shown here is derived from an EMBL/GenBank/DDBJ whole genome shotgun (WGS) entry which is preliminary data.</text>
</comment>
<dbReference type="EMBL" id="CAKKNE010000002">
    <property type="protein sequence ID" value="CAH0368212.1"/>
    <property type="molecule type" value="Genomic_DNA"/>
</dbReference>
<protein>
    <recommendedName>
        <fullName evidence="2">Conserved oligomeric Golgi complex subunit 4 N-terminal domain-containing protein</fullName>
    </recommendedName>
</protein>
<evidence type="ECO:0000313" key="3">
    <source>
        <dbReference type="EMBL" id="CAH0368212.1"/>
    </source>
</evidence>
<keyword evidence="4" id="KW-1185">Reference proteome</keyword>
<name>A0A8J2WTZ7_9STRA</name>
<evidence type="ECO:0000259" key="2">
    <source>
        <dbReference type="Pfam" id="PF20663"/>
    </source>
</evidence>
<dbReference type="Gene3D" id="1.20.58.1970">
    <property type="match status" value="1"/>
</dbReference>
<dbReference type="Proteomes" id="UP000789595">
    <property type="component" value="Unassembled WGS sequence"/>
</dbReference>
<feature type="region of interest" description="Disordered" evidence="1">
    <location>
        <begin position="763"/>
        <end position="788"/>
    </location>
</feature>
<evidence type="ECO:0000313" key="4">
    <source>
        <dbReference type="Proteomes" id="UP000789595"/>
    </source>
</evidence>
<proteinExistence type="predicted"/>
<dbReference type="PANTHER" id="PTHR24016">
    <property type="entry name" value="CONSERVED OLIGOMERIC GOLGI COMPLEX SUBUNIT 4"/>
    <property type="match status" value="1"/>
</dbReference>
<reference evidence="3" key="1">
    <citation type="submission" date="2021-11" db="EMBL/GenBank/DDBJ databases">
        <authorList>
            <consortium name="Genoscope - CEA"/>
            <person name="William W."/>
        </authorList>
    </citation>
    <scope>NUCLEOTIDE SEQUENCE</scope>
</reference>
<dbReference type="Pfam" id="PF20663">
    <property type="entry name" value="COG4_N"/>
    <property type="match status" value="1"/>
</dbReference>
<dbReference type="PANTHER" id="PTHR24016:SF0">
    <property type="entry name" value="CONSERVED OLIGOMERIC GOLGI COMPLEX SUBUNIT 4"/>
    <property type="match status" value="1"/>
</dbReference>
<evidence type="ECO:0000256" key="1">
    <source>
        <dbReference type="SAM" id="MobiDB-lite"/>
    </source>
</evidence>
<organism evidence="3 4">
    <name type="scientific">Pelagomonas calceolata</name>
    <dbReference type="NCBI Taxonomy" id="35677"/>
    <lineage>
        <taxon>Eukaryota</taxon>
        <taxon>Sar</taxon>
        <taxon>Stramenopiles</taxon>
        <taxon>Ochrophyta</taxon>
        <taxon>Pelagophyceae</taxon>
        <taxon>Pelagomonadales</taxon>
        <taxon>Pelagomonadaceae</taxon>
        <taxon>Pelagomonas</taxon>
    </lineage>
</organism>